<accession>A0A7J3JQI0</accession>
<protein>
    <submittedName>
        <fullName evidence="1">Uncharacterized protein</fullName>
    </submittedName>
</protein>
<proteinExistence type="predicted"/>
<comment type="caution">
    <text evidence="1">The sequence shown here is derived from an EMBL/GenBank/DDBJ whole genome shotgun (WGS) entry which is preliminary data.</text>
</comment>
<name>A0A7J3JQI0_9CREN</name>
<organism evidence="1">
    <name type="scientific">Ignisphaera aggregans</name>
    <dbReference type="NCBI Taxonomy" id="334771"/>
    <lineage>
        <taxon>Archaea</taxon>
        <taxon>Thermoproteota</taxon>
        <taxon>Thermoprotei</taxon>
        <taxon>Desulfurococcales</taxon>
        <taxon>Desulfurococcaceae</taxon>
        <taxon>Ignisphaera</taxon>
    </lineage>
</organism>
<dbReference type="AlphaFoldDB" id="A0A7J3JQI0"/>
<reference evidence="1" key="1">
    <citation type="journal article" date="2020" name="mSystems">
        <title>Genome- and Community-Level Interaction Insights into Carbon Utilization and Element Cycling Functions of Hydrothermarchaeota in Hydrothermal Sediment.</title>
        <authorList>
            <person name="Zhou Z."/>
            <person name="Liu Y."/>
            <person name="Xu W."/>
            <person name="Pan J."/>
            <person name="Luo Z.H."/>
            <person name="Li M."/>
        </authorList>
    </citation>
    <scope>NUCLEOTIDE SEQUENCE [LARGE SCALE GENOMIC DNA]</scope>
    <source>
        <strain evidence="1">SpSt-657</strain>
    </source>
</reference>
<dbReference type="EMBL" id="DTBZ01000081">
    <property type="protein sequence ID" value="HGQ18175.1"/>
    <property type="molecule type" value="Genomic_DNA"/>
</dbReference>
<evidence type="ECO:0000313" key="1">
    <source>
        <dbReference type="EMBL" id="HGQ18175.1"/>
    </source>
</evidence>
<gene>
    <name evidence="1" type="ORF">ENU30_04280</name>
</gene>
<sequence>MMTKYTYDKDEKYKKNAEEILNDFVLQTAKLEVLKIVRDNIMATEQYWKFRKNVMTAGGILVESNVEVIDMGDIIELRVVCKIPPESAENYAKRRLLFKKLCKMIEERGKEYIKEVFATNEGSGLMKKSLWGADEEVS</sequence>